<dbReference type="Ensembl" id="ENSOSUT00000016323.1">
    <property type="protein sequence ID" value="ENSOSUP00000015777.1"/>
    <property type="gene ID" value="ENSOSUG00000011305.1"/>
</dbReference>
<evidence type="ECO:0000256" key="12">
    <source>
        <dbReference type="ARBA" id="ARBA00053492"/>
    </source>
</evidence>
<evidence type="ECO:0000256" key="14">
    <source>
        <dbReference type="ARBA" id="ARBA00072046"/>
    </source>
</evidence>
<feature type="compositionally biased region" description="Low complexity" evidence="15">
    <location>
        <begin position="14"/>
        <end position="27"/>
    </location>
</feature>
<dbReference type="AlphaFoldDB" id="A0A8C8EBS9"/>
<evidence type="ECO:0000313" key="19">
    <source>
        <dbReference type="Proteomes" id="UP000694552"/>
    </source>
</evidence>
<evidence type="ECO:0000256" key="6">
    <source>
        <dbReference type="ARBA" id="ARBA00022807"/>
    </source>
</evidence>
<feature type="signal peptide" evidence="16">
    <location>
        <begin position="1"/>
        <end position="48"/>
    </location>
</feature>
<evidence type="ECO:0000256" key="9">
    <source>
        <dbReference type="ARBA" id="ARBA00023180"/>
    </source>
</evidence>
<feature type="chain" id="PRO_5034100101" description="Cathepsin O" evidence="16">
    <location>
        <begin position="49"/>
        <end position="391"/>
    </location>
</feature>
<keyword evidence="7" id="KW-0865">Zymogen</keyword>
<proteinExistence type="inferred from homology"/>
<dbReference type="InterPro" id="IPR000169">
    <property type="entry name" value="Pept_cys_AS"/>
</dbReference>
<comment type="catalytic activity">
    <reaction evidence="11">
        <text>The recombinant human enzyme hydrolyzes synthetic endopeptidase substrates including Z-Phe-Arg-NHMec and Z-Arg-Arg-NHMec.</text>
        <dbReference type="EC" id="3.4.22.42"/>
    </reaction>
</comment>
<feature type="domain" description="Peptidase C1A papain C-terminal" evidence="17">
    <location>
        <begin position="149"/>
        <end position="363"/>
    </location>
</feature>
<protein>
    <recommendedName>
        <fullName evidence="14">Cathepsin O</fullName>
        <ecNumber evidence="13">3.4.22.42</ecNumber>
    </recommendedName>
</protein>
<comment type="subcellular location">
    <subcellularLocation>
        <location evidence="1">Lysosome</location>
    </subcellularLocation>
</comment>
<evidence type="ECO:0000259" key="17">
    <source>
        <dbReference type="SMART" id="SM00645"/>
    </source>
</evidence>
<accession>A0A8C8EBS9</accession>
<dbReference type="GO" id="GO:0005764">
    <property type="term" value="C:lysosome"/>
    <property type="evidence" value="ECO:0007669"/>
    <property type="project" value="UniProtKB-SubCell"/>
</dbReference>
<evidence type="ECO:0000256" key="1">
    <source>
        <dbReference type="ARBA" id="ARBA00004371"/>
    </source>
</evidence>
<dbReference type="PRINTS" id="PR00705">
    <property type="entry name" value="PAPAIN"/>
</dbReference>
<evidence type="ECO:0000256" key="10">
    <source>
        <dbReference type="ARBA" id="ARBA00023228"/>
    </source>
</evidence>
<sequence length="391" mass="42540">MTAWPGEGRRPGPRQRAGPAARGGMARPAARPMGALVLLCCLLRAGSAALPGPAGTRLGDEGGGGGGSGPGRPPWDGSGREKEAAAALRESANRIRLLNSPSKDNTTAFYGINQFSHLFPEEFKAIYLRSIPHKLPRYRKVPKGREKPLPKKFDWRDKKVITEVRNQQTCGGCWAFSVVGGIESAYAIKGNNLEELSVQQVIDCSYNNYGCSGGSTVSALSWLNQTKVKLVRDSEYAFKAQTGLCHYFGHSDFGVSITGFAAYDFSGQEEEMMRILVNWGPLAVTVDAVNWQDYLGGIIQYHCSSGRANHAVLITGFDRTGSIPYWIVQNSWGPTWGIDGYVRIKIGGNVCGKKKTSLHSYGVASLRYALTLLNDACTTRCQGTCKIHHQF</sequence>
<dbReference type="InterPro" id="IPR039417">
    <property type="entry name" value="Peptidase_C1A_papain-like"/>
</dbReference>
<evidence type="ECO:0000256" key="4">
    <source>
        <dbReference type="ARBA" id="ARBA00022729"/>
    </source>
</evidence>
<evidence type="ECO:0000256" key="8">
    <source>
        <dbReference type="ARBA" id="ARBA00023157"/>
    </source>
</evidence>
<dbReference type="GO" id="GO:0006508">
    <property type="term" value="P:proteolysis"/>
    <property type="evidence" value="ECO:0007669"/>
    <property type="project" value="UniProtKB-KW"/>
</dbReference>
<evidence type="ECO:0000256" key="7">
    <source>
        <dbReference type="ARBA" id="ARBA00023145"/>
    </source>
</evidence>
<keyword evidence="4 16" id="KW-0732">Signal</keyword>
<dbReference type="PANTHER" id="PTHR12411">
    <property type="entry name" value="CYSTEINE PROTEASE FAMILY C1-RELATED"/>
    <property type="match status" value="1"/>
</dbReference>
<dbReference type="InterPro" id="IPR025660">
    <property type="entry name" value="Pept_his_AS"/>
</dbReference>
<reference evidence="18" key="2">
    <citation type="submission" date="2025-09" db="UniProtKB">
        <authorList>
            <consortium name="Ensembl"/>
        </authorList>
    </citation>
    <scope>IDENTIFICATION</scope>
</reference>
<keyword evidence="9" id="KW-0325">Glycoprotein</keyword>
<feature type="region of interest" description="Disordered" evidence="15">
    <location>
        <begin position="1"/>
        <end position="27"/>
    </location>
</feature>
<reference evidence="18" key="1">
    <citation type="submission" date="2025-08" db="UniProtKB">
        <authorList>
            <consortium name="Ensembl"/>
        </authorList>
    </citation>
    <scope>IDENTIFICATION</scope>
</reference>
<dbReference type="PROSITE" id="PS00640">
    <property type="entry name" value="THIOL_PROTEASE_ASN"/>
    <property type="match status" value="1"/>
</dbReference>
<dbReference type="Proteomes" id="UP000694552">
    <property type="component" value="Unplaced"/>
</dbReference>
<keyword evidence="5" id="KW-0378">Hydrolase</keyword>
<evidence type="ECO:0000256" key="16">
    <source>
        <dbReference type="SAM" id="SignalP"/>
    </source>
</evidence>
<keyword evidence="6" id="KW-0788">Thiol protease</keyword>
<dbReference type="CDD" id="cd02248">
    <property type="entry name" value="Peptidase_C1A"/>
    <property type="match status" value="1"/>
</dbReference>
<evidence type="ECO:0000256" key="2">
    <source>
        <dbReference type="ARBA" id="ARBA00008455"/>
    </source>
</evidence>
<dbReference type="FunFam" id="3.90.70.10:FF:000079">
    <property type="entry name" value="Cathepsin O"/>
    <property type="match status" value="1"/>
</dbReference>
<dbReference type="InterPro" id="IPR000668">
    <property type="entry name" value="Peptidase_C1A_C"/>
</dbReference>
<evidence type="ECO:0000313" key="18">
    <source>
        <dbReference type="Ensembl" id="ENSOSUP00000015777.1"/>
    </source>
</evidence>
<keyword evidence="19" id="KW-1185">Reference proteome</keyword>
<dbReference type="SMART" id="SM00645">
    <property type="entry name" value="Pept_C1"/>
    <property type="match status" value="1"/>
</dbReference>
<dbReference type="Gene3D" id="3.90.70.10">
    <property type="entry name" value="Cysteine proteinases"/>
    <property type="match status" value="1"/>
</dbReference>
<organism evidence="18 19">
    <name type="scientific">Otus sunia</name>
    <name type="common">Oriental scops-owl</name>
    <dbReference type="NCBI Taxonomy" id="257818"/>
    <lineage>
        <taxon>Eukaryota</taxon>
        <taxon>Metazoa</taxon>
        <taxon>Chordata</taxon>
        <taxon>Craniata</taxon>
        <taxon>Vertebrata</taxon>
        <taxon>Euteleostomi</taxon>
        <taxon>Archelosauria</taxon>
        <taxon>Archosauria</taxon>
        <taxon>Dinosauria</taxon>
        <taxon>Saurischia</taxon>
        <taxon>Theropoda</taxon>
        <taxon>Coelurosauria</taxon>
        <taxon>Aves</taxon>
        <taxon>Neognathae</taxon>
        <taxon>Neoaves</taxon>
        <taxon>Telluraves</taxon>
        <taxon>Strigiformes</taxon>
        <taxon>Strigidae</taxon>
        <taxon>Otus</taxon>
    </lineage>
</organism>
<feature type="region of interest" description="Disordered" evidence="15">
    <location>
        <begin position="54"/>
        <end position="86"/>
    </location>
</feature>
<evidence type="ECO:0000256" key="13">
    <source>
        <dbReference type="ARBA" id="ARBA00066464"/>
    </source>
</evidence>
<evidence type="ECO:0000256" key="11">
    <source>
        <dbReference type="ARBA" id="ARBA00051025"/>
    </source>
</evidence>
<feature type="compositionally biased region" description="Gly residues" evidence="15">
    <location>
        <begin position="61"/>
        <end position="70"/>
    </location>
</feature>
<dbReference type="InterPro" id="IPR025661">
    <property type="entry name" value="Pept_asp_AS"/>
</dbReference>
<name>A0A8C8EBS9_9STRI</name>
<evidence type="ECO:0000256" key="15">
    <source>
        <dbReference type="SAM" id="MobiDB-lite"/>
    </source>
</evidence>
<comment type="similarity">
    <text evidence="2">Belongs to the peptidase C1 family.</text>
</comment>
<dbReference type="InterPro" id="IPR013128">
    <property type="entry name" value="Peptidase_C1A"/>
</dbReference>
<dbReference type="SUPFAM" id="SSF54001">
    <property type="entry name" value="Cysteine proteinases"/>
    <property type="match status" value="1"/>
</dbReference>
<dbReference type="PROSITE" id="PS00139">
    <property type="entry name" value="THIOL_PROTEASE_CYS"/>
    <property type="match status" value="1"/>
</dbReference>
<dbReference type="GO" id="GO:0008234">
    <property type="term" value="F:cysteine-type peptidase activity"/>
    <property type="evidence" value="ECO:0007669"/>
    <property type="project" value="UniProtKB-KW"/>
</dbReference>
<comment type="function">
    <text evidence="12">Proteolytic enzyme possibly involved in normal cellular protein degradation and turnover.</text>
</comment>
<keyword evidence="3" id="KW-0645">Protease</keyword>
<dbReference type="PROSITE" id="PS00639">
    <property type="entry name" value="THIOL_PROTEASE_HIS"/>
    <property type="match status" value="1"/>
</dbReference>
<keyword evidence="8" id="KW-1015">Disulfide bond</keyword>
<evidence type="ECO:0000256" key="5">
    <source>
        <dbReference type="ARBA" id="ARBA00022801"/>
    </source>
</evidence>
<evidence type="ECO:0000256" key="3">
    <source>
        <dbReference type="ARBA" id="ARBA00022670"/>
    </source>
</evidence>
<dbReference type="Pfam" id="PF00112">
    <property type="entry name" value="Peptidase_C1"/>
    <property type="match status" value="1"/>
</dbReference>
<keyword evidence="10" id="KW-0458">Lysosome</keyword>
<dbReference type="EC" id="3.4.22.42" evidence="13"/>
<dbReference type="InterPro" id="IPR038765">
    <property type="entry name" value="Papain-like_cys_pep_sf"/>
</dbReference>